<proteinExistence type="inferred from homology"/>
<dbReference type="GO" id="GO:0005737">
    <property type="term" value="C:cytoplasm"/>
    <property type="evidence" value="ECO:0007669"/>
    <property type="project" value="UniProtKB-SubCell"/>
</dbReference>
<comment type="similarity">
    <text evidence="10">Belongs to the ARTD/PARP family.</text>
</comment>
<feature type="zinc finger region" description="C3H1-type" evidence="11">
    <location>
        <begin position="94"/>
        <end position="116"/>
    </location>
</feature>
<dbReference type="GO" id="GO:0003950">
    <property type="term" value="F:NAD+ poly-ADP-ribosyltransferase activity"/>
    <property type="evidence" value="ECO:0007669"/>
    <property type="project" value="InterPro"/>
</dbReference>
<keyword evidence="6" id="KW-0677">Repeat</keyword>
<dbReference type="InterPro" id="IPR037197">
    <property type="entry name" value="WWE_dom_sf"/>
</dbReference>
<dbReference type="Gene3D" id="3.90.228.10">
    <property type="match status" value="1"/>
</dbReference>
<dbReference type="PANTHER" id="PTHR45740:SF6">
    <property type="entry name" value="PROTEIN MONO-ADP-RIBOSYLTRANSFERASE PARP12"/>
    <property type="match status" value="1"/>
</dbReference>
<dbReference type="GO" id="GO:0008270">
    <property type="term" value="F:zinc ion binding"/>
    <property type="evidence" value="ECO:0007669"/>
    <property type="project" value="UniProtKB-KW"/>
</dbReference>
<evidence type="ECO:0000256" key="6">
    <source>
        <dbReference type="ARBA" id="ARBA00022737"/>
    </source>
</evidence>
<dbReference type="GO" id="GO:1990404">
    <property type="term" value="F:NAD+-protein mono-ADP-ribosyltransferase activity"/>
    <property type="evidence" value="ECO:0007669"/>
    <property type="project" value="TreeGrafter"/>
</dbReference>
<comment type="subcellular location">
    <subcellularLocation>
        <location evidence="2">Cytoplasm</location>
    </subcellularLocation>
    <subcellularLocation>
        <location evidence="1">Nucleus</location>
    </subcellularLocation>
</comment>
<evidence type="ECO:0000313" key="16">
    <source>
        <dbReference type="RefSeq" id="XP_031420380.1"/>
    </source>
</evidence>
<dbReference type="KEGG" id="char:105905105"/>
<feature type="domain" description="C3H1-type" evidence="12">
    <location>
        <begin position="273"/>
        <end position="301"/>
    </location>
</feature>
<dbReference type="InterPro" id="IPR057602">
    <property type="entry name" value="Zfn-CCCH_PARP12"/>
</dbReference>
<evidence type="ECO:0000259" key="13">
    <source>
        <dbReference type="PROSITE" id="PS50918"/>
    </source>
</evidence>
<dbReference type="Gene3D" id="3.30.1370.210">
    <property type="match status" value="1"/>
</dbReference>
<evidence type="ECO:0000259" key="14">
    <source>
        <dbReference type="PROSITE" id="PS51059"/>
    </source>
</evidence>
<organism evidence="15 16">
    <name type="scientific">Clupea harengus</name>
    <name type="common">Atlantic herring</name>
    <dbReference type="NCBI Taxonomy" id="7950"/>
    <lineage>
        <taxon>Eukaryota</taxon>
        <taxon>Metazoa</taxon>
        <taxon>Chordata</taxon>
        <taxon>Craniata</taxon>
        <taxon>Vertebrata</taxon>
        <taxon>Euteleostomi</taxon>
        <taxon>Actinopterygii</taxon>
        <taxon>Neopterygii</taxon>
        <taxon>Teleostei</taxon>
        <taxon>Clupei</taxon>
        <taxon>Clupeiformes</taxon>
        <taxon>Clupeoidei</taxon>
        <taxon>Clupeidae</taxon>
        <taxon>Clupea</taxon>
    </lineage>
</organism>
<dbReference type="InterPro" id="IPR004170">
    <property type="entry name" value="WWE_dom"/>
</dbReference>
<feature type="zinc finger region" description="C3H1-type" evidence="11">
    <location>
        <begin position="273"/>
        <end position="301"/>
    </location>
</feature>
<dbReference type="SUPFAM" id="SSF56399">
    <property type="entry name" value="ADP-ribosylation"/>
    <property type="match status" value="1"/>
</dbReference>
<dbReference type="Pfam" id="PF25261">
    <property type="entry name" value="zf-CCCH_PARP12"/>
    <property type="match status" value="1"/>
</dbReference>
<keyword evidence="15" id="KW-1185">Reference proteome</keyword>
<keyword evidence="8 11" id="KW-0862">Zinc</keyword>
<name>A0A6P8F9C2_CLUHA</name>
<dbReference type="InterPro" id="IPR012317">
    <property type="entry name" value="Poly(ADP-ribose)pol_cat_dom"/>
</dbReference>
<evidence type="ECO:0000256" key="3">
    <source>
        <dbReference type="ARBA" id="ARBA00022490"/>
    </source>
</evidence>
<dbReference type="GO" id="GO:0005634">
    <property type="term" value="C:nucleus"/>
    <property type="evidence" value="ECO:0007669"/>
    <property type="project" value="UniProtKB-SubCell"/>
</dbReference>
<feature type="domain" description="C3H1-type" evidence="12">
    <location>
        <begin position="94"/>
        <end position="116"/>
    </location>
</feature>
<dbReference type="GeneID" id="105905105"/>
<feature type="domain" description="WWE" evidence="13">
    <location>
        <begin position="361"/>
        <end position="448"/>
    </location>
</feature>
<dbReference type="Proteomes" id="UP000515152">
    <property type="component" value="Chromosome 3"/>
</dbReference>
<protein>
    <submittedName>
        <fullName evidence="16">Protein mono-ADP-ribosyltransferase PARP12-like</fullName>
    </submittedName>
</protein>
<dbReference type="RefSeq" id="XP_031420380.1">
    <property type="nucleotide sequence ID" value="XM_031564520.2"/>
</dbReference>
<dbReference type="Pfam" id="PF00642">
    <property type="entry name" value="zf-CCCH"/>
    <property type="match status" value="1"/>
</dbReference>
<dbReference type="PROSITE" id="PS50103">
    <property type="entry name" value="ZF_C3H1"/>
    <property type="match status" value="3"/>
</dbReference>
<evidence type="ECO:0000256" key="2">
    <source>
        <dbReference type="ARBA" id="ARBA00004496"/>
    </source>
</evidence>
<dbReference type="Gene3D" id="3.30.720.50">
    <property type="match status" value="1"/>
</dbReference>
<dbReference type="Gene3D" id="4.10.1000.10">
    <property type="entry name" value="Zinc finger, CCCH-type"/>
    <property type="match status" value="1"/>
</dbReference>
<evidence type="ECO:0000259" key="12">
    <source>
        <dbReference type="PROSITE" id="PS50103"/>
    </source>
</evidence>
<dbReference type="InterPro" id="IPR056226">
    <property type="entry name" value="WH_PARP12"/>
</dbReference>
<dbReference type="InterPro" id="IPR051712">
    <property type="entry name" value="ARTD-AVP"/>
</dbReference>
<evidence type="ECO:0000256" key="1">
    <source>
        <dbReference type="ARBA" id="ARBA00004123"/>
    </source>
</evidence>
<sequence>MSSPIDLSVITILCQNQGCLEFKKLNQVLQRKMAVAEHVLFRELLDESKFLLIDGKEKSINPTGIRPNCLVIAKTTLRVCQNLQCLHCDSFLHLCRYFVCGNCRFGAKCKHPHSFDSPANRALLQKTGLSELGVGELCSLLLQNDPYLLPEICSHYNKGNGVHGSCRFQSKCTSLHVCQHFLLGDCKFGPACKRAHMFDASSVKILNGRGFSPENIRNLQLIYKNRLLMSGERPVAMKTAYKTISSPGPKLPFALPAVRERPRQHSGASISEADHNEICLYFIHRGCSFKDKCIRVHHALPYKWQISDNDGVTWKDLSNQEEVERAYCSPTNDKAPGDRPVNFLTMTSAGSQVRRLSTASSVTKPPHFILTTEWRWYWEDDQGGWNEYGVKAYGPAVASLTSETLEKAYLCSGDTDLSFDAKEQQYTIHLKEMYQQNQKYKTKREVRRRPFLQDVQTKLKCESSESSSSSSADVPAHWDQTALPNFTYKLVPLSASSDDFQKVEKMFKTTMSNSTVQSIRRIQNRSLWKVFQWQKEIMRERSGGKAVEERLLFHGTDHSLLEAICEQNFDWRMCGVHGTLYGKGSYFARDAAYSHNYCNSTSSIKIMFVARVLVGQFARGISRYVRPPAKGTAKGLYDSCVDNDSNPAIFVIFEKYQIYPEFAIEYRS</sequence>
<evidence type="ECO:0000256" key="10">
    <source>
        <dbReference type="ARBA" id="ARBA00024347"/>
    </source>
</evidence>
<dbReference type="Pfam" id="PF02825">
    <property type="entry name" value="WWE"/>
    <property type="match status" value="1"/>
</dbReference>
<evidence type="ECO:0000256" key="8">
    <source>
        <dbReference type="ARBA" id="ARBA00022833"/>
    </source>
</evidence>
<dbReference type="AlphaFoldDB" id="A0A6P8F9C2"/>
<feature type="zinc finger region" description="C3H1-type" evidence="11">
    <location>
        <begin position="177"/>
        <end position="199"/>
    </location>
</feature>
<evidence type="ECO:0000256" key="9">
    <source>
        <dbReference type="ARBA" id="ARBA00023242"/>
    </source>
</evidence>
<evidence type="ECO:0000256" key="7">
    <source>
        <dbReference type="ARBA" id="ARBA00022771"/>
    </source>
</evidence>
<dbReference type="OrthoDB" id="6133115at2759"/>
<dbReference type="PROSITE" id="PS50918">
    <property type="entry name" value="WWE"/>
    <property type="match status" value="1"/>
</dbReference>
<dbReference type="Pfam" id="PF23466">
    <property type="entry name" value="WWE_4"/>
    <property type="match status" value="1"/>
</dbReference>
<dbReference type="Pfam" id="PF24356">
    <property type="entry name" value="WHD_PARP12"/>
    <property type="match status" value="1"/>
</dbReference>
<accession>A0A6P8F9C2</accession>
<dbReference type="CDD" id="cd01439">
    <property type="entry name" value="TCCD_inducible_PARP_like"/>
    <property type="match status" value="1"/>
</dbReference>
<reference evidence="16" key="1">
    <citation type="submission" date="2025-08" db="UniProtKB">
        <authorList>
            <consortium name="RefSeq"/>
        </authorList>
    </citation>
    <scope>IDENTIFICATION</scope>
</reference>
<dbReference type="SMART" id="SM00356">
    <property type="entry name" value="ZnF_C3H1"/>
    <property type="match status" value="3"/>
</dbReference>
<feature type="domain" description="C3H1-type" evidence="12">
    <location>
        <begin position="177"/>
        <end position="199"/>
    </location>
</feature>
<dbReference type="PROSITE" id="PS51059">
    <property type="entry name" value="PARP_CATALYTIC"/>
    <property type="match status" value="1"/>
</dbReference>
<gene>
    <name evidence="16" type="primary">LOC105905105</name>
</gene>
<dbReference type="InterPro" id="IPR000571">
    <property type="entry name" value="Znf_CCCH"/>
</dbReference>
<dbReference type="SUPFAM" id="SSF117839">
    <property type="entry name" value="WWE domain"/>
    <property type="match status" value="1"/>
</dbReference>
<evidence type="ECO:0000256" key="11">
    <source>
        <dbReference type="PROSITE-ProRule" id="PRU00723"/>
    </source>
</evidence>
<feature type="domain" description="PARP catalytic" evidence="14">
    <location>
        <begin position="474"/>
        <end position="668"/>
    </location>
</feature>
<keyword evidence="4" id="KW-0597">Phosphoprotein</keyword>
<evidence type="ECO:0000256" key="5">
    <source>
        <dbReference type="ARBA" id="ARBA00022723"/>
    </source>
</evidence>
<evidence type="ECO:0000313" key="15">
    <source>
        <dbReference type="Proteomes" id="UP000515152"/>
    </source>
</evidence>
<keyword evidence="9" id="KW-0539">Nucleus</keyword>
<keyword evidence="7 11" id="KW-0863">Zinc-finger</keyword>
<keyword evidence="5 11" id="KW-0479">Metal-binding</keyword>
<dbReference type="Pfam" id="PF00644">
    <property type="entry name" value="PARP"/>
    <property type="match status" value="1"/>
</dbReference>
<keyword evidence="3" id="KW-0963">Cytoplasm</keyword>
<evidence type="ECO:0000256" key="4">
    <source>
        <dbReference type="ARBA" id="ARBA00022553"/>
    </source>
</evidence>
<dbReference type="PANTHER" id="PTHR45740">
    <property type="entry name" value="POLY [ADP-RIBOSE] POLYMERASE"/>
    <property type="match status" value="1"/>
</dbReference>